<proteinExistence type="predicted"/>
<protein>
    <submittedName>
        <fullName evidence="2">Uncharacterized protein</fullName>
    </submittedName>
</protein>
<sequence>MLRKLPGVFHQLRKDGVICQGLTSRCARNHLSFPNMVSATQSEMCQQHETKTGSKGSVCNQSPRPPTPLVGNRKLGGKNRKLHKSESQRWRLLSRETFLYML</sequence>
<evidence type="ECO:0000313" key="3">
    <source>
        <dbReference type="Proteomes" id="UP001558613"/>
    </source>
</evidence>
<name>A0ABR3LM65_9TELE</name>
<organism evidence="2 3">
    <name type="scientific">Cirrhinus molitorella</name>
    <name type="common">mud carp</name>
    <dbReference type="NCBI Taxonomy" id="172907"/>
    <lineage>
        <taxon>Eukaryota</taxon>
        <taxon>Metazoa</taxon>
        <taxon>Chordata</taxon>
        <taxon>Craniata</taxon>
        <taxon>Vertebrata</taxon>
        <taxon>Euteleostomi</taxon>
        <taxon>Actinopterygii</taxon>
        <taxon>Neopterygii</taxon>
        <taxon>Teleostei</taxon>
        <taxon>Ostariophysi</taxon>
        <taxon>Cypriniformes</taxon>
        <taxon>Cyprinidae</taxon>
        <taxon>Labeoninae</taxon>
        <taxon>Labeonini</taxon>
        <taxon>Cirrhinus</taxon>
    </lineage>
</organism>
<dbReference type="Proteomes" id="UP001558613">
    <property type="component" value="Unassembled WGS sequence"/>
</dbReference>
<reference evidence="2 3" key="1">
    <citation type="submission" date="2023-09" db="EMBL/GenBank/DDBJ databases">
        <authorList>
            <person name="Wang M."/>
        </authorList>
    </citation>
    <scope>NUCLEOTIDE SEQUENCE [LARGE SCALE GENOMIC DNA]</scope>
    <source>
        <strain evidence="2">GT-2023</strain>
        <tissue evidence="2">Liver</tissue>
    </source>
</reference>
<accession>A0ABR3LM65</accession>
<comment type="caution">
    <text evidence="2">The sequence shown here is derived from an EMBL/GenBank/DDBJ whole genome shotgun (WGS) entry which is preliminary data.</text>
</comment>
<evidence type="ECO:0000313" key="2">
    <source>
        <dbReference type="EMBL" id="KAL1253986.1"/>
    </source>
</evidence>
<evidence type="ECO:0000256" key="1">
    <source>
        <dbReference type="SAM" id="MobiDB-lite"/>
    </source>
</evidence>
<dbReference type="EMBL" id="JAYMGO010000020">
    <property type="protein sequence ID" value="KAL1253986.1"/>
    <property type="molecule type" value="Genomic_DNA"/>
</dbReference>
<feature type="compositionally biased region" description="Polar residues" evidence="1">
    <location>
        <begin position="53"/>
        <end position="62"/>
    </location>
</feature>
<keyword evidence="3" id="KW-1185">Reference proteome</keyword>
<feature type="region of interest" description="Disordered" evidence="1">
    <location>
        <begin position="49"/>
        <end position="84"/>
    </location>
</feature>
<gene>
    <name evidence="2" type="ORF">QQF64_016215</name>
</gene>